<comment type="subcellular location">
    <subcellularLocation>
        <location evidence="1">Cytoplasm</location>
    </subcellularLocation>
</comment>
<protein>
    <recommendedName>
        <fullName evidence="3">Cysteine-rich PDZ-binding protein</fullName>
    </recommendedName>
    <alternativeName>
        <fullName evidence="8">Cysteine-rich interactor of PDZ three</fullName>
    </alternativeName>
</protein>
<keyword evidence="4" id="KW-0963">Cytoplasm</keyword>
<evidence type="ECO:0000313" key="10">
    <source>
        <dbReference type="WBParaSite" id="PSU_v2.g692.t1"/>
    </source>
</evidence>
<dbReference type="GO" id="GO:0005737">
    <property type="term" value="C:cytoplasm"/>
    <property type="evidence" value="ECO:0007669"/>
    <property type="project" value="UniProtKB-SubCell"/>
</dbReference>
<evidence type="ECO:0000256" key="4">
    <source>
        <dbReference type="ARBA" id="ARBA00022490"/>
    </source>
</evidence>
<dbReference type="GO" id="GO:0006397">
    <property type="term" value="P:mRNA processing"/>
    <property type="evidence" value="ECO:0007669"/>
    <property type="project" value="UniProtKB-KW"/>
</dbReference>
<sequence>MVCEKCTKKLSKLATVNVDRNKVTAGSSGRVTNENKLLSSKQKFKATTGAFRKCRICKMMTHHVAAHFCQNCAFQKGICFCCGRKVNNVAMSRQELC</sequence>
<dbReference type="PANTHER" id="PTHR11805:SF1">
    <property type="entry name" value="CYSTEINE-RICH PDZ-BINDING PROTEIN"/>
    <property type="match status" value="1"/>
</dbReference>
<evidence type="ECO:0000256" key="5">
    <source>
        <dbReference type="ARBA" id="ARBA00022664"/>
    </source>
</evidence>
<accession>A0A914Z9J4</accession>
<reference evidence="10" key="1">
    <citation type="submission" date="2022-11" db="UniProtKB">
        <authorList>
            <consortium name="WormBaseParasite"/>
        </authorList>
    </citation>
    <scope>IDENTIFICATION</scope>
</reference>
<dbReference type="GO" id="GO:0008017">
    <property type="term" value="F:microtubule binding"/>
    <property type="evidence" value="ECO:0007669"/>
    <property type="project" value="TreeGrafter"/>
</dbReference>
<organism evidence="9 10">
    <name type="scientific">Panagrolaimus superbus</name>
    <dbReference type="NCBI Taxonomy" id="310955"/>
    <lineage>
        <taxon>Eukaryota</taxon>
        <taxon>Metazoa</taxon>
        <taxon>Ecdysozoa</taxon>
        <taxon>Nematoda</taxon>
        <taxon>Chromadorea</taxon>
        <taxon>Rhabditida</taxon>
        <taxon>Tylenchina</taxon>
        <taxon>Panagrolaimomorpha</taxon>
        <taxon>Panagrolaimoidea</taxon>
        <taxon>Panagrolaimidae</taxon>
        <taxon>Panagrolaimus</taxon>
    </lineage>
</organism>
<evidence type="ECO:0000313" key="9">
    <source>
        <dbReference type="Proteomes" id="UP000887577"/>
    </source>
</evidence>
<dbReference type="Pfam" id="PF10235">
    <property type="entry name" value="Cript"/>
    <property type="match status" value="1"/>
</dbReference>
<dbReference type="InterPro" id="IPR019367">
    <property type="entry name" value="PDZ-binding_CRIPT"/>
</dbReference>
<evidence type="ECO:0000256" key="2">
    <source>
        <dbReference type="ARBA" id="ARBA00009021"/>
    </source>
</evidence>
<evidence type="ECO:0000256" key="3">
    <source>
        <dbReference type="ARBA" id="ARBA00018615"/>
    </source>
</evidence>
<dbReference type="PANTHER" id="PTHR11805">
    <property type="entry name" value="CYSTEINE-RICH PDZ-BINDING PROTEIN"/>
    <property type="match status" value="1"/>
</dbReference>
<dbReference type="GO" id="GO:0008380">
    <property type="term" value="P:RNA splicing"/>
    <property type="evidence" value="ECO:0007669"/>
    <property type="project" value="UniProtKB-KW"/>
</dbReference>
<evidence type="ECO:0000256" key="6">
    <source>
        <dbReference type="ARBA" id="ARBA00022728"/>
    </source>
</evidence>
<keyword evidence="9" id="KW-1185">Reference proteome</keyword>
<dbReference type="WBParaSite" id="PSU_v2.g692.t1">
    <property type="protein sequence ID" value="PSU_v2.g692.t1"/>
    <property type="gene ID" value="PSU_v2.g692"/>
</dbReference>
<dbReference type="GO" id="GO:0005681">
    <property type="term" value="C:spliceosomal complex"/>
    <property type="evidence" value="ECO:0007669"/>
    <property type="project" value="UniProtKB-KW"/>
</dbReference>
<evidence type="ECO:0000256" key="7">
    <source>
        <dbReference type="ARBA" id="ARBA00023187"/>
    </source>
</evidence>
<proteinExistence type="inferred from homology"/>
<dbReference type="AlphaFoldDB" id="A0A914Z9J4"/>
<evidence type="ECO:0000256" key="1">
    <source>
        <dbReference type="ARBA" id="ARBA00004496"/>
    </source>
</evidence>
<keyword evidence="6" id="KW-0747">Spliceosome</keyword>
<keyword evidence="5" id="KW-0507">mRNA processing</keyword>
<name>A0A914Z9J4_9BILA</name>
<dbReference type="GO" id="GO:0031122">
    <property type="term" value="P:cytoplasmic microtubule organization"/>
    <property type="evidence" value="ECO:0007669"/>
    <property type="project" value="TreeGrafter"/>
</dbReference>
<evidence type="ECO:0000256" key="8">
    <source>
        <dbReference type="ARBA" id="ARBA00032518"/>
    </source>
</evidence>
<comment type="similarity">
    <text evidence="2">Belongs to the CRIPT family.</text>
</comment>
<dbReference type="Proteomes" id="UP000887577">
    <property type="component" value="Unplaced"/>
</dbReference>
<keyword evidence="7" id="KW-0508">mRNA splicing</keyword>